<gene>
    <name evidence="10" type="ORF">OB236_05410</name>
</gene>
<dbReference type="Pfam" id="PF02518">
    <property type="entry name" value="HATPase_c"/>
    <property type="match status" value="1"/>
</dbReference>
<feature type="transmembrane region" description="Helical" evidence="8">
    <location>
        <begin position="154"/>
        <end position="172"/>
    </location>
</feature>
<evidence type="ECO:0000313" key="10">
    <source>
        <dbReference type="EMBL" id="MCU6791564.1"/>
    </source>
</evidence>
<evidence type="ECO:0000256" key="6">
    <source>
        <dbReference type="ARBA" id="ARBA00022840"/>
    </source>
</evidence>
<dbReference type="Proteomes" id="UP001652445">
    <property type="component" value="Unassembled WGS sequence"/>
</dbReference>
<keyword evidence="8" id="KW-1133">Transmembrane helix</keyword>
<dbReference type="InterPro" id="IPR003594">
    <property type="entry name" value="HATPase_dom"/>
</dbReference>
<dbReference type="Gene3D" id="3.30.565.10">
    <property type="entry name" value="Histidine kinase-like ATPase, C-terminal domain"/>
    <property type="match status" value="1"/>
</dbReference>
<dbReference type="InterPro" id="IPR004358">
    <property type="entry name" value="Sig_transdc_His_kin-like_C"/>
</dbReference>
<feature type="transmembrane region" description="Helical" evidence="8">
    <location>
        <begin position="232"/>
        <end position="253"/>
    </location>
</feature>
<keyword evidence="5 10" id="KW-0418">Kinase</keyword>
<dbReference type="PROSITE" id="PS50109">
    <property type="entry name" value="HIS_KIN"/>
    <property type="match status" value="1"/>
</dbReference>
<protein>
    <recommendedName>
        <fullName evidence="2">histidine kinase</fullName>
        <ecNumber evidence="2">2.7.13.3</ecNumber>
    </recommendedName>
</protein>
<evidence type="ECO:0000256" key="3">
    <source>
        <dbReference type="ARBA" id="ARBA00022679"/>
    </source>
</evidence>
<evidence type="ECO:0000256" key="2">
    <source>
        <dbReference type="ARBA" id="ARBA00012438"/>
    </source>
</evidence>
<dbReference type="PANTHER" id="PTHR44936:SF10">
    <property type="entry name" value="SENSOR PROTEIN RSTB"/>
    <property type="match status" value="1"/>
</dbReference>
<dbReference type="RefSeq" id="WP_262683100.1">
    <property type="nucleotide sequence ID" value="NZ_JAOQIO010000010.1"/>
</dbReference>
<evidence type="ECO:0000256" key="5">
    <source>
        <dbReference type="ARBA" id="ARBA00022777"/>
    </source>
</evidence>
<accession>A0ABT2UA94</accession>
<dbReference type="SMART" id="SM00387">
    <property type="entry name" value="HATPase_c"/>
    <property type="match status" value="1"/>
</dbReference>
<organism evidence="10 11">
    <name type="scientific">Paenibacillus baimaensis</name>
    <dbReference type="NCBI Taxonomy" id="2982185"/>
    <lineage>
        <taxon>Bacteria</taxon>
        <taxon>Bacillati</taxon>
        <taxon>Bacillota</taxon>
        <taxon>Bacilli</taxon>
        <taxon>Bacillales</taxon>
        <taxon>Paenibacillaceae</taxon>
        <taxon>Paenibacillus</taxon>
    </lineage>
</organism>
<dbReference type="GO" id="GO:0016301">
    <property type="term" value="F:kinase activity"/>
    <property type="evidence" value="ECO:0007669"/>
    <property type="project" value="UniProtKB-KW"/>
</dbReference>
<dbReference type="InterPro" id="IPR050980">
    <property type="entry name" value="2C_sensor_his_kinase"/>
</dbReference>
<evidence type="ECO:0000256" key="8">
    <source>
        <dbReference type="SAM" id="Phobius"/>
    </source>
</evidence>
<keyword evidence="4" id="KW-0547">Nucleotide-binding</keyword>
<keyword evidence="7" id="KW-0902">Two-component regulatory system</keyword>
<feature type="transmembrane region" description="Helical" evidence="8">
    <location>
        <begin position="115"/>
        <end position="134"/>
    </location>
</feature>
<dbReference type="InterPro" id="IPR036890">
    <property type="entry name" value="HATPase_C_sf"/>
</dbReference>
<evidence type="ECO:0000259" key="9">
    <source>
        <dbReference type="PROSITE" id="PS50109"/>
    </source>
</evidence>
<dbReference type="InterPro" id="IPR005467">
    <property type="entry name" value="His_kinase_dom"/>
</dbReference>
<feature type="domain" description="Histidine kinase" evidence="9">
    <location>
        <begin position="282"/>
        <end position="495"/>
    </location>
</feature>
<dbReference type="PRINTS" id="PR00344">
    <property type="entry name" value="BCTRLSENSOR"/>
</dbReference>
<evidence type="ECO:0000256" key="1">
    <source>
        <dbReference type="ARBA" id="ARBA00000085"/>
    </source>
</evidence>
<reference evidence="10 11" key="1">
    <citation type="submission" date="2022-09" db="EMBL/GenBank/DDBJ databases">
        <authorList>
            <person name="Han X.L."/>
            <person name="Wang Q."/>
            <person name="Lu T."/>
        </authorList>
    </citation>
    <scope>NUCLEOTIDE SEQUENCE [LARGE SCALE GENOMIC DNA]</scope>
    <source>
        <strain evidence="10 11">WQ 127069</strain>
    </source>
</reference>
<name>A0ABT2UA94_9BACL</name>
<feature type="transmembrane region" description="Helical" evidence="8">
    <location>
        <begin position="184"/>
        <end position="204"/>
    </location>
</feature>
<dbReference type="SUPFAM" id="SSF55874">
    <property type="entry name" value="ATPase domain of HSP90 chaperone/DNA topoisomerase II/histidine kinase"/>
    <property type="match status" value="1"/>
</dbReference>
<comment type="caution">
    <text evidence="10">The sequence shown here is derived from an EMBL/GenBank/DDBJ whole genome shotgun (WGS) entry which is preliminary data.</text>
</comment>
<feature type="transmembrane region" description="Helical" evidence="8">
    <location>
        <begin position="83"/>
        <end position="103"/>
    </location>
</feature>
<evidence type="ECO:0000256" key="7">
    <source>
        <dbReference type="ARBA" id="ARBA00023012"/>
    </source>
</evidence>
<keyword evidence="6" id="KW-0067">ATP-binding</keyword>
<evidence type="ECO:0000256" key="4">
    <source>
        <dbReference type="ARBA" id="ARBA00022741"/>
    </source>
</evidence>
<dbReference type="CDD" id="cd00075">
    <property type="entry name" value="HATPase"/>
    <property type="match status" value="1"/>
</dbReference>
<sequence>MTILLMVLMVAAIALFITKARNPSAYWMGFVLFGWFLSIAGLILFIAKYGGFYYKVNIVLFFNDDIRNLLLNSPIKIEGISRMITVGRSMFIFSLIGLSLSLLSSRTIWKQWHIYALSLLLALANIIFYDPIIYKEALTVMERHYTYMVGWLTRGWIVISALMAVSIMIWSYRKITIPWVKQQSRFIILGVCSLVLFYFFLGFMGPLQVFDVRTFYVLYSDFSNFNPPLTLIQWYLSIVFTGVLSLISIVSIWKYAEIENKMGKNDLHLQRKLKTANMGAQVFTHAIKNQLIMMQLLITQATDQLNKQETPGSAEAMIPLEKAAHIADHTLGRLDQLYKSSKSNHLQLKPYAVHKLIDHTLDRTTVPESIAVEVEVPSEETFVLIDVYHMSEAIHNLLVNAIEAIGDDPEGRIRLISYVEEDWVIIKVTDNGPGIAKELQEGVFDPFYTSKNTTRNWGVGLSYVKHVVLGHYGHIHLDSKGNTGCTFQVIIPLYLLKPSAKEG</sequence>
<evidence type="ECO:0000313" key="11">
    <source>
        <dbReference type="Proteomes" id="UP001652445"/>
    </source>
</evidence>
<dbReference type="EC" id="2.7.13.3" evidence="2"/>
<keyword evidence="8" id="KW-0812">Transmembrane</keyword>
<keyword evidence="11" id="KW-1185">Reference proteome</keyword>
<feature type="transmembrane region" description="Helical" evidence="8">
    <location>
        <begin position="26"/>
        <end position="45"/>
    </location>
</feature>
<keyword evidence="3" id="KW-0808">Transferase</keyword>
<proteinExistence type="predicted"/>
<keyword evidence="8" id="KW-0472">Membrane</keyword>
<comment type="catalytic activity">
    <reaction evidence="1">
        <text>ATP + protein L-histidine = ADP + protein N-phospho-L-histidine.</text>
        <dbReference type="EC" id="2.7.13.3"/>
    </reaction>
</comment>
<dbReference type="EMBL" id="JAOQIO010000010">
    <property type="protein sequence ID" value="MCU6791564.1"/>
    <property type="molecule type" value="Genomic_DNA"/>
</dbReference>
<dbReference type="PANTHER" id="PTHR44936">
    <property type="entry name" value="SENSOR PROTEIN CREC"/>
    <property type="match status" value="1"/>
</dbReference>